<evidence type="ECO:0000259" key="13">
    <source>
        <dbReference type="Pfam" id="PF07715"/>
    </source>
</evidence>
<keyword evidence="8" id="KW-0406">Ion transport</keyword>
<keyword evidence="14" id="KW-0675">Receptor</keyword>
<evidence type="ECO:0000256" key="8">
    <source>
        <dbReference type="ARBA" id="ARBA00023065"/>
    </source>
</evidence>
<keyword evidence="15" id="KW-1185">Reference proteome</keyword>
<dbReference type="Proteomes" id="UP000273643">
    <property type="component" value="Unassembled WGS sequence"/>
</dbReference>
<dbReference type="GO" id="GO:0009279">
    <property type="term" value="C:cell outer membrane"/>
    <property type="evidence" value="ECO:0007669"/>
    <property type="project" value="UniProtKB-SubCell"/>
</dbReference>
<keyword evidence="4" id="KW-0410">Iron transport</keyword>
<keyword evidence="7" id="KW-0408">Iron</keyword>
<dbReference type="InterPro" id="IPR012910">
    <property type="entry name" value="Plug_dom"/>
</dbReference>
<keyword evidence="5 11" id="KW-0812">Transmembrane</keyword>
<feature type="signal peptide" evidence="12">
    <location>
        <begin position="1"/>
        <end position="37"/>
    </location>
</feature>
<keyword evidence="3 11" id="KW-1134">Transmembrane beta strand</keyword>
<proteinExistence type="inferred from homology"/>
<feature type="chain" id="PRO_5017947860" evidence="12">
    <location>
        <begin position="38"/>
        <end position="778"/>
    </location>
</feature>
<dbReference type="EMBL" id="RJUK01000002">
    <property type="protein sequence ID" value="ROQ18322.1"/>
    <property type="molecule type" value="Genomic_DNA"/>
</dbReference>
<accession>A0A3N1NI05</accession>
<evidence type="ECO:0000256" key="6">
    <source>
        <dbReference type="ARBA" id="ARBA00022729"/>
    </source>
</evidence>
<dbReference type="PANTHER" id="PTHR32552">
    <property type="entry name" value="FERRICHROME IRON RECEPTOR-RELATED"/>
    <property type="match status" value="1"/>
</dbReference>
<dbReference type="InterPro" id="IPR037066">
    <property type="entry name" value="Plug_dom_sf"/>
</dbReference>
<dbReference type="PANTHER" id="PTHR32552:SF89">
    <property type="entry name" value="CATECHOLATE SIDEROPHORE RECEPTOR FIU"/>
    <property type="match status" value="1"/>
</dbReference>
<protein>
    <submittedName>
        <fullName evidence="14">Outer membrane receptor protein involved in Fe transport</fullName>
    </submittedName>
</protein>
<evidence type="ECO:0000256" key="2">
    <source>
        <dbReference type="ARBA" id="ARBA00022448"/>
    </source>
</evidence>
<feature type="domain" description="TonB-dependent receptor plug" evidence="13">
    <location>
        <begin position="65"/>
        <end position="175"/>
    </location>
</feature>
<comment type="subcellular location">
    <subcellularLocation>
        <location evidence="1 11">Cell outer membrane</location>
        <topology evidence="1 11">Multi-pass membrane protein</topology>
    </subcellularLocation>
</comment>
<comment type="similarity">
    <text evidence="11">Belongs to the TonB-dependent receptor family.</text>
</comment>
<evidence type="ECO:0000256" key="4">
    <source>
        <dbReference type="ARBA" id="ARBA00022496"/>
    </source>
</evidence>
<dbReference type="Gene3D" id="2.170.130.10">
    <property type="entry name" value="TonB-dependent receptor, plug domain"/>
    <property type="match status" value="1"/>
</dbReference>
<dbReference type="GO" id="GO:0015344">
    <property type="term" value="F:siderophore uptake transmembrane transporter activity"/>
    <property type="evidence" value="ECO:0007669"/>
    <property type="project" value="TreeGrafter"/>
</dbReference>
<dbReference type="AlphaFoldDB" id="A0A3N1NI05"/>
<evidence type="ECO:0000256" key="9">
    <source>
        <dbReference type="ARBA" id="ARBA00023136"/>
    </source>
</evidence>
<dbReference type="OrthoDB" id="7386960at2"/>
<name>A0A3N1NI05_9GAMM</name>
<keyword evidence="9 11" id="KW-0472">Membrane</keyword>
<dbReference type="InterPro" id="IPR039426">
    <property type="entry name" value="TonB-dep_rcpt-like"/>
</dbReference>
<evidence type="ECO:0000256" key="3">
    <source>
        <dbReference type="ARBA" id="ARBA00022452"/>
    </source>
</evidence>
<comment type="caution">
    <text evidence="14">The sequence shown here is derived from an EMBL/GenBank/DDBJ whole genome shotgun (WGS) entry which is preliminary data.</text>
</comment>
<keyword evidence="10 11" id="KW-0998">Cell outer membrane</keyword>
<evidence type="ECO:0000313" key="15">
    <source>
        <dbReference type="Proteomes" id="UP000273643"/>
    </source>
</evidence>
<gene>
    <name evidence="14" type="ORF">EDC38_2544</name>
</gene>
<organism evidence="14 15">
    <name type="scientific">Marinimicrobium koreense</name>
    <dbReference type="NCBI Taxonomy" id="306545"/>
    <lineage>
        <taxon>Bacteria</taxon>
        <taxon>Pseudomonadati</taxon>
        <taxon>Pseudomonadota</taxon>
        <taxon>Gammaproteobacteria</taxon>
        <taxon>Cellvibrionales</taxon>
        <taxon>Cellvibrionaceae</taxon>
        <taxon>Marinimicrobium</taxon>
    </lineage>
</organism>
<evidence type="ECO:0000256" key="5">
    <source>
        <dbReference type="ARBA" id="ARBA00022692"/>
    </source>
</evidence>
<dbReference type="InterPro" id="IPR036942">
    <property type="entry name" value="Beta-barrel_TonB_sf"/>
</dbReference>
<dbReference type="PROSITE" id="PS52016">
    <property type="entry name" value="TONB_DEPENDENT_REC_3"/>
    <property type="match status" value="1"/>
</dbReference>
<dbReference type="Gene3D" id="2.40.170.20">
    <property type="entry name" value="TonB-dependent receptor, beta-barrel domain"/>
    <property type="match status" value="1"/>
</dbReference>
<dbReference type="Pfam" id="PF07715">
    <property type="entry name" value="Plug"/>
    <property type="match status" value="1"/>
</dbReference>
<evidence type="ECO:0000256" key="12">
    <source>
        <dbReference type="SAM" id="SignalP"/>
    </source>
</evidence>
<dbReference type="SUPFAM" id="SSF56935">
    <property type="entry name" value="Porins"/>
    <property type="match status" value="1"/>
</dbReference>
<evidence type="ECO:0000256" key="11">
    <source>
        <dbReference type="PROSITE-ProRule" id="PRU01360"/>
    </source>
</evidence>
<sequence>MTQKPLARTLNALKHSRRPVLWLGSMAALALAVPAQAQEAEQQPAMGPIEEVVVTGTPGGAAMRKLDASFAISTVSAEDIKRKAPSSTADLLKTVPGVWVESSGGVSGANIFVRGFPSGGDADFVTVAVNGLAVYPPPTLSFLENSTIFRVDETIERMEGLRGGPNPVYSNGQVGLTTNFILKEGGPDTEGVLKYSTSDFGLQRVDGMVSGELSDDLYYMIGGYVSSSEGIREAGFDAEEGNQFTINLTKRLDNGKINLFHRATDDHGTWYLPVALQDSDGNPTGIDASYTQVGPANRNVLVPYSGSDGMGGTETTFEMRDMGKGRGWDGSVTGGSIELDLANGWTFTDRFGLTKGDADTYGFVPDGAAVTMGSLNGGLAGTTITGDEVAANTLVQRFGPWVVEKDIEAFSNDLSLAKQWDDYKLTVGYYASTWEVDEIWSIGNSKYYELGQNGQMISPDSVDDACQDFDQTTCGFKYDVDAIGDARENAFYMAGETYLGDLTLDAGVRVVTRETTYSVDDGARDGIADLTLDTEEDKVTYTAAANWALTENSGVFVRINDGVKFPDFDAYRDFRGDFQNGSDLIIDVQQYELGYKLSQANYSLYATGFMNETKGQPFGNVALNDFDRLETEAMGVELDGNLYFGEFELTLNATLQDTEIKSGDDAGNSVQRQPDSQIRLSPSYNLSFANGVDAVVYGTASIIGDRYSDNGNINKLPSYEKFDLGVIMNVENLEFQLAVDNLTDEEALTEGDPRAAGVSANGRYILPRNVKFSIGYQF</sequence>
<evidence type="ECO:0000256" key="7">
    <source>
        <dbReference type="ARBA" id="ARBA00023004"/>
    </source>
</evidence>
<evidence type="ECO:0000313" key="14">
    <source>
        <dbReference type="EMBL" id="ROQ18322.1"/>
    </source>
</evidence>
<evidence type="ECO:0000256" key="1">
    <source>
        <dbReference type="ARBA" id="ARBA00004571"/>
    </source>
</evidence>
<reference evidence="14 15" key="1">
    <citation type="submission" date="2018-11" db="EMBL/GenBank/DDBJ databases">
        <title>Genomic Encyclopedia of Type Strains, Phase IV (KMG-IV): sequencing the most valuable type-strain genomes for metagenomic binning, comparative biology and taxonomic classification.</title>
        <authorList>
            <person name="Goeker M."/>
        </authorList>
    </citation>
    <scope>NUCLEOTIDE SEQUENCE [LARGE SCALE GENOMIC DNA]</scope>
    <source>
        <strain evidence="14 15">DSM 16974</strain>
    </source>
</reference>
<keyword evidence="6 12" id="KW-0732">Signal</keyword>
<keyword evidence="2 11" id="KW-0813">Transport</keyword>
<evidence type="ECO:0000256" key="10">
    <source>
        <dbReference type="ARBA" id="ARBA00023237"/>
    </source>
</evidence>